<gene>
    <name evidence="2" type="ORF">F3F73_09705</name>
</gene>
<dbReference type="InterPro" id="IPR011579">
    <property type="entry name" value="ATPase_dom"/>
</dbReference>
<evidence type="ECO:0000259" key="1">
    <source>
        <dbReference type="Pfam" id="PF01637"/>
    </source>
</evidence>
<dbReference type="SUPFAM" id="SSF52540">
    <property type="entry name" value="P-loop containing nucleoside triphosphate hydrolases"/>
    <property type="match status" value="1"/>
</dbReference>
<evidence type="ECO:0000313" key="3">
    <source>
        <dbReference type="Proteomes" id="UP000422221"/>
    </source>
</evidence>
<keyword evidence="2" id="KW-0067">ATP-binding</keyword>
<feature type="domain" description="ATPase" evidence="1">
    <location>
        <begin position="25"/>
        <end position="267"/>
    </location>
</feature>
<dbReference type="RefSeq" id="WP_130058180.1">
    <property type="nucleotide sequence ID" value="NZ_JADNPJ010000004.1"/>
</dbReference>
<dbReference type="PANTHER" id="PTHR34301">
    <property type="entry name" value="DNA-BINDING PROTEIN-RELATED"/>
    <property type="match status" value="1"/>
</dbReference>
<protein>
    <submittedName>
        <fullName evidence="2">ATP-binding protein</fullName>
    </submittedName>
</protein>
<dbReference type="Pfam" id="PF01637">
    <property type="entry name" value="ATPase_2"/>
    <property type="match status" value="1"/>
</dbReference>
<keyword evidence="2" id="KW-0547">Nucleotide-binding</keyword>
<proteinExistence type="predicted"/>
<comment type="caution">
    <text evidence="2">The sequence shown here is derived from an EMBL/GenBank/DDBJ whole genome shotgun (WGS) entry which is preliminary data.</text>
</comment>
<dbReference type="PANTHER" id="PTHR34301:SF8">
    <property type="entry name" value="ATPASE DOMAIN-CONTAINING PROTEIN"/>
    <property type="match status" value="1"/>
</dbReference>
<evidence type="ECO:0000313" key="2">
    <source>
        <dbReference type="EMBL" id="KAA3765825.1"/>
    </source>
</evidence>
<dbReference type="Gene3D" id="3.40.50.300">
    <property type="entry name" value="P-loop containing nucleotide triphosphate hydrolases"/>
    <property type="match status" value="1"/>
</dbReference>
<accession>A0A7J4XJI0</accession>
<dbReference type="Proteomes" id="UP000422221">
    <property type="component" value="Unassembled WGS sequence"/>
</dbReference>
<name>A0A7J4XJI0_9BACE</name>
<reference evidence="2 3" key="1">
    <citation type="journal article" date="2019" name="Nat. Med.">
        <title>A library of human gut bacterial isolates paired with longitudinal multiomics data enables mechanistic microbiome research.</title>
        <authorList>
            <person name="Poyet M."/>
            <person name="Groussin M."/>
            <person name="Gibbons S.M."/>
            <person name="Avila-Pacheco J."/>
            <person name="Jiang X."/>
            <person name="Kearney S.M."/>
            <person name="Perrotta A.R."/>
            <person name="Berdy B."/>
            <person name="Zhao S."/>
            <person name="Lieberman T.D."/>
            <person name="Swanson P.K."/>
            <person name="Smith M."/>
            <person name="Roesemann S."/>
            <person name="Alexander J.E."/>
            <person name="Rich S.A."/>
            <person name="Livny J."/>
            <person name="Vlamakis H."/>
            <person name="Clish C."/>
            <person name="Bullock K."/>
            <person name="Deik A."/>
            <person name="Scott J."/>
            <person name="Pierce K.A."/>
            <person name="Xavier R.J."/>
            <person name="Alm E.J."/>
        </authorList>
    </citation>
    <scope>NUCLEOTIDE SEQUENCE [LARGE SCALE GENOMIC DNA]</scope>
    <source>
        <strain evidence="2 3">BIOML-A10</strain>
    </source>
</reference>
<sequence>MRDKQKNIELKNPFLVYGYVSPHYFCDREEESRKMLSALSNERNVTLIAPRRIGKTGLIKNVFYLMRQQEVGVSCFYMDIFATRDLPSFVRLFAETVLGQLDTLSETVLHKLTSFFRSCRPVISADQLTGAPTVSLDFVPDKSEQTLKEILDYMATSGKKCYVAIDEFQQITSYSEKGTEALLRSYIQFLPNVHFIFAGSSRHLMEEMFTSAKRPFYQSSQLMVLCEIEENTYYSFAATFFEKRGGRLEKEVFGWIYKRFEGHTWYMQVLLNRLYEQYETVTDIRQAEFILAQLLEENTPVYQNFISLLTDNQLQLMQAIAREEKVVMPNSGEFVKRYGLKASSSVNTALKSLQEKELVYKSDKGYIVYDRFMALWLATLP</sequence>
<dbReference type="GO" id="GO:0005524">
    <property type="term" value="F:ATP binding"/>
    <property type="evidence" value="ECO:0007669"/>
    <property type="project" value="UniProtKB-KW"/>
</dbReference>
<dbReference type="EMBL" id="VWMK01000008">
    <property type="protein sequence ID" value="KAA3765825.1"/>
    <property type="molecule type" value="Genomic_DNA"/>
</dbReference>
<dbReference type="InterPro" id="IPR027417">
    <property type="entry name" value="P-loop_NTPase"/>
</dbReference>
<organism evidence="2 3">
    <name type="scientific">Bacteroides salyersiae</name>
    <dbReference type="NCBI Taxonomy" id="291644"/>
    <lineage>
        <taxon>Bacteria</taxon>
        <taxon>Pseudomonadati</taxon>
        <taxon>Bacteroidota</taxon>
        <taxon>Bacteroidia</taxon>
        <taxon>Bacteroidales</taxon>
        <taxon>Bacteroidaceae</taxon>
        <taxon>Bacteroides</taxon>
    </lineage>
</organism>
<dbReference type="AlphaFoldDB" id="A0A7J4XJI0"/>